<comment type="caution">
    <text evidence="2">The sequence shown here is derived from an EMBL/GenBank/DDBJ whole genome shotgun (WGS) entry which is preliminary data.</text>
</comment>
<dbReference type="STRING" id="1834516.BL253_28650"/>
<keyword evidence="3" id="KW-1185">Reference proteome</keyword>
<dbReference type="Proteomes" id="UP000188929">
    <property type="component" value="Unassembled WGS sequence"/>
</dbReference>
<evidence type="ECO:0000313" key="3">
    <source>
        <dbReference type="Proteomes" id="UP000188929"/>
    </source>
</evidence>
<dbReference type="AlphaFoldDB" id="A0A1V2I419"/>
<dbReference type="PANTHER" id="PTHR42059:SF1">
    <property type="entry name" value="TNT DOMAIN-CONTAINING PROTEIN"/>
    <property type="match status" value="1"/>
</dbReference>
<protein>
    <recommendedName>
        <fullName evidence="1">TNT domain-containing protein</fullName>
    </recommendedName>
</protein>
<dbReference type="EMBL" id="MOMC01000065">
    <property type="protein sequence ID" value="ONH25000.1"/>
    <property type="molecule type" value="Genomic_DNA"/>
</dbReference>
<dbReference type="Pfam" id="PF14021">
    <property type="entry name" value="TNT"/>
    <property type="match status" value="1"/>
</dbReference>
<accession>A0A1V2I419</accession>
<name>A0A1V2I419_9ACTN</name>
<sequence length="229" mass="24882">MAAEGTADGVPVAVDDLRSLIDPFDQCSAASYQNDPRLGPAKLPFFGEVGEQVSDYSRTGDEPTRQFLATWWDPSASFSPYPATPGNWMYPPQNGFYLNTDGSPIRSVQSLAPGQQIDRFGRPTGSFLAPRGTDYEDRSLPPTNLNDPANPGGCNYHVYQVVRPFSVYGGAIRPWFDQSGDGVQYQLVCSLIPGSEGSPQCDPATGNLQTQYLLSNNYLTEVPVDDDGI</sequence>
<proteinExistence type="predicted"/>
<gene>
    <name evidence="2" type="ORF">BL253_28650</name>
</gene>
<dbReference type="PANTHER" id="PTHR42059">
    <property type="entry name" value="TNT DOMAIN-CONTAINING PROTEIN"/>
    <property type="match status" value="1"/>
</dbReference>
<dbReference type="InterPro" id="IPR025331">
    <property type="entry name" value="TNT"/>
</dbReference>
<evidence type="ECO:0000259" key="1">
    <source>
        <dbReference type="Pfam" id="PF14021"/>
    </source>
</evidence>
<dbReference type="InterPro" id="IPR053024">
    <property type="entry name" value="Fungal_surface_NADase"/>
</dbReference>
<feature type="domain" description="TNT" evidence="1">
    <location>
        <begin position="111"/>
        <end position="222"/>
    </location>
</feature>
<dbReference type="GO" id="GO:0050135">
    <property type="term" value="F:NADP+ nucleosidase activity"/>
    <property type="evidence" value="ECO:0007669"/>
    <property type="project" value="InterPro"/>
</dbReference>
<evidence type="ECO:0000313" key="2">
    <source>
        <dbReference type="EMBL" id="ONH25000.1"/>
    </source>
</evidence>
<reference evidence="3" key="1">
    <citation type="submission" date="2016-10" db="EMBL/GenBank/DDBJ databases">
        <title>Frankia sp. NRRL B-16386 Genome sequencing.</title>
        <authorList>
            <person name="Ghodhbane-Gtari F."/>
            <person name="Swanson E."/>
            <person name="Gueddou A."/>
            <person name="Hezbri K."/>
            <person name="Ktari K."/>
            <person name="Nouioui I."/>
            <person name="Morris K."/>
            <person name="Simpson S."/>
            <person name="Abebe-Akele F."/>
            <person name="Thomas K."/>
            <person name="Gtari M."/>
            <person name="Tisa L.S."/>
        </authorList>
    </citation>
    <scope>NUCLEOTIDE SEQUENCE [LARGE SCALE GENOMIC DNA]</scope>
    <source>
        <strain evidence="3">NRRL B-16386</strain>
    </source>
</reference>
<organism evidence="2 3">
    <name type="scientific">Pseudofrankia asymbiotica</name>
    <dbReference type="NCBI Taxonomy" id="1834516"/>
    <lineage>
        <taxon>Bacteria</taxon>
        <taxon>Bacillati</taxon>
        <taxon>Actinomycetota</taxon>
        <taxon>Actinomycetes</taxon>
        <taxon>Frankiales</taxon>
        <taxon>Frankiaceae</taxon>
        <taxon>Pseudofrankia</taxon>
    </lineage>
</organism>